<dbReference type="GO" id="GO:0008270">
    <property type="term" value="F:zinc ion binding"/>
    <property type="evidence" value="ECO:0007669"/>
    <property type="project" value="UniProtKB-KW"/>
</dbReference>
<dbReference type="PANTHER" id="PTHR24381:SF393">
    <property type="entry name" value="CHROMATIN-LINKED ADAPTOR FOR MSL PROTEINS, ISOFORM B"/>
    <property type="match status" value="1"/>
</dbReference>
<evidence type="ECO:0000256" key="3">
    <source>
        <dbReference type="ARBA" id="ARBA00022737"/>
    </source>
</evidence>
<dbReference type="InterPro" id="IPR036236">
    <property type="entry name" value="Znf_C2H2_sf"/>
</dbReference>
<dbReference type="Pfam" id="PF00096">
    <property type="entry name" value="zf-C2H2"/>
    <property type="match status" value="2"/>
</dbReference>
<feature type="domain" description="C2H2-type" evidence="11">
    <location>
        <begin position="355"/>
        <end position="381"/>
    </location>
</feature>
<evidence type="ECO:0000313" key="13">
    <source>
        <dbReference type="Proteomes" id="UP000228934"/>
    </source>
</evidence>
<dbReference type="SMART" id="SM00355">
    <property type="entry name" value="ZnF_C2H2"/>
    <property type="match status" value="5"/>
</dbReference>
<feature type="domain" description="C2H2-type" evidence="11">
    <location>
        <begin position="445"/>
        <end position="471"/>
    </location>
</feature>
<sequence>MTHYIDGVVCLIKSKAQRIHSLLPIVCFLQVKGGSSYQQGVEESGSQDLPIRALKFFGLLGCSRSHFHGFAWEKIMGPPRKRASSRTSKGVPITQKKQRTDNSSPDPTAPTEEWIEQNAVLCKTKSNMTEEWGVKREPEEEQSDPNRINGEVSGLADVPLVQGISLEKYNKIKEEQEECDISTNQEPGGHYFGPPFKVDPEDQKWMVKDNDENQNVTTVEEEKRVKPYTCFCGKSYTCTSHLNRHHRKTHGSQIQPSERYNNVIREKKPIERCFTCQCGKQYTRNSNLRRHQNSCSEQAPPATTECAATYRIVEDQEEKIKPYVCACGKSYTCSSHLYRHQRTHLDSDIQTARRFICECGKAYSCSSHLYRHRKTHSEEKVLPEGRPVKEEPENLEQMMKPHLCFCGKRYTCSSHLYRHQKAHHVQNLPLVENHEAEDNETGKRYKCDCGKSYTSSSHLYRHQRTHKNQDLTEEVNDLDHDSEVEFEECRQKPYT</sequence>
<protein>
    <recommendedName>
        <fullName evidence="11">C2H2-type domain-containing protein</fullName>
    </recommendedName>
</protein>
<dbReference type="PANTHER" id="PTHR24381">
    <property type="entry name" value="ZINC FINGER PROTEIN"/>
    <property type="match status" value="1"/>
</dbReference>
<reference evidence="13" key="1">
    <citation type="journal article" date="2017" name="Nat. Commun.">
        <title>The North American bullfrog draft genome provides insight into hormonal regulation of long noncoding RNA.</title>
        <authorList>
            <person name="Hammond S.A."/>
            <person name="Warren R.L."/>
            <person name="Vandervalk B.P."/>
            <person name="Kucuk E."/>
            <person name="Khan H."/>
            <person name="Gibb E.A."/>
            <person name="Pandoh P."/>
            <person name="Kirk H."/>
            <person name="Zhao Y."/>
            <person name="Jones M."/>
            <person name="Mungall A.J."/>
            <person name="Coope R."/>
            <person name="Pleasance S."/>
            <person name="Moore R.A."/>
            <person name="Holt R.A."/>
            <person name="Round J.M."/>
            <person name="Ohora S."/>
            <person name="Walle B.V."/>
            <person name="Veldhoen N."/>
            <person name="Helbing C.C."/>
            <person name="Birol I."/>
        </authorList>
    </citation>
    <scope>NUCLEOTIDE SEQUENCE [LARGE SCALE GENOMIC DNA]</scope>
</reference>
<dbReference type="GO" id="GO:0005634">
    <property type="term" value="C:nucleus"/>
    <property type="evidence" value="ECO:0007669"/>
    <property type="project" value="UniProtKB-SubCell"/>
</dbReference>
<keyword evidence="6" id="KW-0805">Transcription regulation</keyword>
<gene>
    <name evidence="12" type="ORF">AB205_0183520</name>
</gene>
<feature type="non-terminal residue" evidence="12">
    <location>
        <position position="495"/>
    </location>
</feature>
<proteinExistence type="predicted"/>
<dbReference type="InterPro" id="IPR013087">
    <property type="entry name" value="Znf_C2H2_type"/>
</dbReference>
<evidence type="ECO:0000256" key="2">
    <source>
        <dbReference type="ARBA" id="ARBA00022723"/>
    </source>
</evidence>
<keyword evidence="13" id="KW-1185">Reference proteome</keyword>
<dbReference type="Proteomes" id="UP000228934">
    <property type="component" value="Unassembled WGS sequence"/>
</dbReference>
<keyword evidence="3" id="KW-0677">Repeat</keyword>
<keyword evidence="2" id="KW-0479">Metal-binding</keyword>
<evidence type="ECO:0000256" key="7">
    <source>
        <dbReference type="ARBA" id="ARBA00023163"/>
    </source>
</evidence>
<keyword evidence="8" id="KW-0539">Nucleus</keyword>
<dbReference type="GO" id="GO:0000977">
    <property type="term" value="F:RNA polymerase II transcription regulatory region sequence-specific DNA binding"/>
    <property type="evidence" value="ECO:0007669"/>
    <property type="project" value="TreeGrafter"/>
</dbReference>
<dbReference type="EMBL" id="KV929730">
    <property type="protein sequence ID" value="PIO34054.1"/>
    <property type="molecule type" value="Genomic_DNA"/>
</dbReference>
<organism evidence="12 13">
    <name type="scientific">Aquarana catesbeiana</name>
    <name type="common">American bullfrog</name>
    <name type="synonym">Rana catesbeiana</name>
    <dbReference type="NCBI Taxonomy" id="8400"/>
    <lineage>
        <taxon>Eukaryota</taxon>
        <taxon>Metazoa</taxon>
        <taxon>Chordata</taxon>
        <taxon>Craniata</taxon>
        <taxon>Vertebrata</taxon>
        <taxon>Euteleostomi</taxon>
        <taxon>Amphibia</taxon>
        <taxon>Batrachia</taxon>
        <taxon>Anura</taxon>
        <taxon>Neobatrachia</taxon>
        <taxon>Ranoidea</taxon>
        <taxon>Ranidae</taxon>
        <taxon>Aquarana</taxon>
    </lineage>
</organism>
<dbReference type="PROSITE" id="PS50157">
    <property type="entry name" value="ZINC_FINGER_C2H2_2"/>
    <property type="match status" value="5"/>
</dbReference>
<name>A0A2G9S1T5_AQUCT</name>
<evidence type="ECO:0000256" key="4">
    <source>
        <dbReference type="ARBA" id="ARBA00022771"/>
    </source>
</evidence>
<evidence type="ECO:0000256" key="1">
    <source>
        <dbReference type="ARBA" id="ARBA00004123"/>
    </source>
</evidence>
<feature type="region of interest" description="Disordered" evidence="10">
    <location>
        <begin position="129"/>
        <end position="152"/>
    </location>
</feature>
<evidence type="ECO:0000256" key="6">
    <source>
        <dbReference type="ARBA" id="ARBA00023015"/>
    </source>
</evidence>
<evidence type="ECO:0000256" key="9">
    <source>
        <dbReference type="PROSITE-ProRule" id="PRU00042"/>
    </source>
</evidence>
<comment type="subcellular location">
    <subcellularLocation>
        <location evidence="1">Nucleus</location>
    </subcellularLocation>
</comment>
<accession>A0A2G9S1T5</accession>
<feature type="region of interest" description="Disordered" evidence="10">
    <location>
        <begin position="78"/>
        <end position="113"/>
    </location>
</feature>
<dbReference type="SUPFAM" id="SSF57667">
    <property type="entry name" value="beta-beta-alpha zinc fingers"/>
    <property type="match status" value="2"/>
</dbReference>
<evidence type="ECO:0000256" key="8">
    <source>
        <dbReference type="ARBA" id="ARBA00023242"/>
    </source>
</evidence>
<evidence type="ECO:0000313" key="12">
    <source>
        <dbReference type="EMBL" id="PIO34054.1"/>
    </source>
</evidence>
<feature type="domain" description="C2H2-type" evidence="11">
    <location>
        <begin position="271"/>
        <end position="300"/>
    </location>
</feature>
<keyword evidence="4 9" id="KW-0863">Zinc-finger</keyword>
<evidence type="ECO:0000256" key="5">
    <source>
        <dbReference type="ARBA" id="ARBA00022833"/>
    </source>
</evidence>
<dbReference type="FunFam" id="3.30.160.60:FF:000003">
    <property type="entry name" value="Zinc finger protein 3 homolog"/>
    <property type="match status" value="1"/>
</dbReference>
<dbReference type="GO" id="GO:0000981">
    <property type="term" value="F:DNA-binding transcription factor activity, RNA polymerase II-specific"/>
    <property type="evidence" value="ECO:0007669"/>
    <property type="project" value="TreeGrafter"/>
</dbReference>
<dbReference type="Gene3D" id="3.30.160.60">
    <property type="entry name" value="Classic Zinc Finger"/>
    <property type="match status" value="4"/>
</dbReference>
<evidence type="ECO:0000256" key="10">
    <source>
        <dbReference type="SAM" id="MobiDB-lite"/>
    </source>
</evidence>
<feature type="domain" description="C2H2-type" evidence="11">
    <location>
        <begin position="323"/>
        <end position="349"/>
    </location>
</feature>
<feature type="domain" description="C2H2-type" evidence="11">
    <location>
        <begin position="228"/>
        <end position="255"/>
    </location>
</feature>
<dbReference type="AlphaFoldDB" id="A0A2G9S1T5"/>
<keyword evidence="7" id="KW-0804">Transcription</keyword>
<keyword evidence="5" id="KW-0862">Zinc</keyword>
<dbReference type="OrthoDB" id="9907343at2759"/>
<evidence type="ECO:0000259" key="11">
    <source>
        <dbReference type="PROSITE" id="PS50157"/>
    </source>
</evidence>